<accession>A0AAT9GT38</accession>
<sequence length="91" mass="10630">MTKHAEEQKLLREQTLAIKYGVQIYGEIDRKLEEFANNPDGKKRPDCTYSSCMKLSIDELYLVIIFKIEVDVIKVITLFPTNKRSTIEKFC</sequence>
<dbReference type="RefSeq" id="WP_369609628.1">
    <property type="nucleotide sequence ID" value="NZ_AP031322.1"/>
</dbReference>
<proteinExistence type="predicted"/>
<organism evidence="1">
    <name type="scientific">Sulfurisphaera javensis</name>
    <dbReference type="NCBI Taxonomy" id="2049879"/>
    <lineage>
        <taxon>Archaea</taxon>
        <taxon>Thermoproteota</taxon>
        <taxon>Thermoprotei</taxon>
        <taxon>Sulfolobales</taxon>
        <taxon>Sulfolobaceae</taxon>
        <taxon>Sulfurisphaera</taxon>
    </lineage>
</organism>
<reference evidence="1" key="1">
    <citation type="submission" date="2024-03" db="EMBL/GenBank/DDBJ databases">
        <title>Complete genome sequence of Sulfurisphaera javensis strain KD-1.</title>
        <authorList>
            <person name="Sakai H."/>
            <person name="Nur N."/>
            <person name="Suwanto A."/>
            <person name="Kurosawa N."/>
        </authorList>
    </citation>
    <scope>NUCLEOTIDE SEQUENCE</scope>
    <source>
        <strain evidence="1">KD-1</strain>
    </source>
</reference>
<dbReference type="EMBL" id="AP031322">
    <property type="protein sequence ID" value="BFH74087.1"/>
    <property type="molecule type" value="Genomic_DNA"/>
</dbReference>
<dbReference type="AlphaFoldDB" id="A0AAT9GT38"/>
<gene>
    <name evidence="1" type="ORF">SJAV_20310</name>
</gene>
<dbReference type="GeneID" id="92354978"/>
<evidence type="ECO:0000313" key="1">
    <source>
        <dbReference type="EMBL" id="BFH74087.1"/>
    </source>
</evidence>
<dbReference type="KEGG" id="sjv:SJAV_20310"/>
<name>A0AAT9GT38_9CREN</name>
<protein>
    <submittedName>
        <fullName evidence="1">Uncharacterized protein</fullName>
    </submittedName>
</protein>